<proteinExistence type="predicted"/>
<comment type="caution">
    <text evidence="2">The sequence shown here is derived from an EMBL/GenBank/DDBJ whole genome shotgun (WGS) entry which is preliminary data.</text>
</comment>
<dbReference type="AlphaFoldDB" id="A0ABD0P3C5"/>
<evidence type="ECO:0000256" key="1">
    <source>
        <dbReference type="SAM" id="SignalP"/>
    </source>
</evidence>
<feature type="chain" id="PRO_5044846227" evidence="1">
    <location>
        <begin position="17"/>
        <end position="101"/>
    </location>
</feature>
<keyword evidence="3" id="KW-1185">Reference proteome</keyword>
<accession>A0ABD0P3C5</accession>
<dbReference type="Proteomes" id="UP001529510">
    <property type="component" value="Unassembled WGS sequence"/>
</dbReference>
<feature type="non-terminal residue" evidence="2">
    <location>
        <position position="101"/>
    </location>
</feature>
<evidence type="ECO:0000313" key="2">
    <source>
        <dbReference type="EMBL" id="KAL0168470.1"/>
    </source>
</evidence>
<evidence type="ECO:0000313" key="3">
    <source>
        <dbReference type="Proteomes" id="UP001529510"/>
    </source>
</evidence>
<keyword evidence="1" id="KW-0732">Signal</keyword>
<name>A0ABD0P3C5_CIRMR</name>
<dbReference type="EMBL" id="JAMKFB020000018">
    <property type="protein sequence ID" value="KAL0168470.1"/>
    <property type="molecule type" value="Genomic_DNA"/>
</dbReference>
<feature type="signal peptide" evidence="1">
    <location>
        <begin position="1"/>
        <end position="16"/>
    </location>
</feature>
<reference evidence="2 3" key="1">
    <citation type="submission" date="2024-05" db="EMBL/GenBank/DDBJ databases">
        <title>Genome sequencing and assembly of Indian major carp, Cirrhinus mrigala (Hamilton, 1822).</title>
        <authorList>
            <person name="Mohindra V."/>
            <person name="Chowdhury L.M."/>
            <person name="Lal K."/>
            <person name="Jena J.K."/>
        </authorList>
    </citation>
    <scope>NUCLEOTIDE SEQUENCE [LARGE SCALE GENOMIC DNA]</scope>
    <source>
        <strain evidence="2">CM1030</strain>
        <tissue evidence="2">Blood</tissue>
    </source>
</reference>
<sequence>MLLGLLFTMLLGLLFSMLHVASVLRGAQKVPFVNQAMWLSVQTSIGYVHVFGRAHERVTKRVTNVKDVKRYLNTVTLTSDGLLVVQHDTPLSNTTECIVVP</sequence>
<gene>
    <name evidence="2" type="ORF">M9458_036692</name>
</gene>
<organism evidence="2 3">
    <name type="scientific">Cirrhinus mrigala</name>
    <name type="common">Mrigala</name>
    <dbReference type="NCBI Taxonomy" id="683832"/>
    <lineage>
        <taxon>Eukaryota</taxon>
        <taxon>Metazoa</taxon>
        <taxon>Chordata</taxon>
        <taxon>Craniata</taxon>
        <taxon>Vertebrata</taxon>
        <taxon>Euteleostomi</taxon>
        <taxon>Actinopterygii</taxon>
        <taxon>Neopterygii</taxon>
        <taxon>Teleostei</taxon>
        <taxon>Ostariophysi</taxon>
        <taxon>Cypriniformes</taxon>
        <taxon>Cyprinidae</taxon>
        <taxon>Labeoninae</taxon>
        <taxon>Labeonini</taxon>
        <taxon>Cirrhinus</taxon>
    </lineage>
</organism>
<protein>
    <submittedName>
        <fullName evidence="2">Uncharacterized protein</fullName>
    </submittedName>
</protein>